<evidence type="ECO:0000313" key="2">
    <source>
        <dbReference type="Proteomes" id="UP001320898"/>
    </source>
</evidence>
<keyword evidence="2" id="KW-1185">Reference proteome</keyword>
<dbReference type="EMBL" id="JALIDZ010000001">
    <property type="protein sequence ID" value="MCT8970583.1"/>
    <property type="molecule type" value="Genomic_DNA"/>
</dbReference>
<dbReference type="AlphaFoldDB" id="A0AAW5QV90"/>
<comment type="caution">
    <text evidence="1">The sequence shown here is derived from an EMBL/GenBank/DDBJ whole genome shotgun (WGS) entry which is preliminary data.</text>
</comment>
<protein>
    <submittedName>
        <fullName evidence="1">Phage tail tube protein</fullName>
    </submittedName>
</protein>
<gene>
    <name evidence="1" type="ORF">MUB46_01805</name>
</gene>
<evidence type="ECO:0000313" key="1">
    <source>
        <dbReference type="EMBL" id="MCT8970583.1"/>
    </source>
</evidence>
<sequence length="123" mass="13482">MDCCDNAGGRVELTIDGVKYSARAAVTVRFANREVTGGANQDGGQYFTTEPRLYEMDIVLSDRCGLRMEELLGCLIDVTAKLTDMGRRYLFTRARMTGRPSLASDTGEITGFTVMSQIARQVG</sequence>
<dbReference type="RefSeq" id="WP_261614148.1">
    <property type="nucleotide sequence ID" value="NZ_JALIDZ010000001.1"/>
</dbReference>
<reference evidence="1 2" key="1">
    <citation type="submission" date="2022-04" db="EMBL/GenBank/DDBJ databases">
        <authorList>
            <person name="Ye Y.-Q."/>
            <person name="Du Z.-J."/>
        </authorList>
    </citation>
    <scope>NUCLEOTIDE SEQUENCE [LARGE SCALE GENOMIC DNA]</scope>
    <source>
        <strain evidence="1 2">A6E488</strain>
    </source>
</reference>
<proteinExistence type="predicted"/>
<dbReference type="Proteomes" id="UP001320898">
    <property type="component" value="Unassembled WGS sequence"/>
</dbReference>
<accession>A0AAW5QV90</accession>
<name>A0AAW5QV90_9HYPH</name>
<organism evidence="1 2">
    <name type="scientific">Microbaculum marinisediminis</name>
    <dbReference type="NCBI Taxonomy" id="2931392"/>
    <lineage>
        <taxon>Bacteria</taxon>
        <taxon>Pseudomonadati</taxon>
        <taxon>Pseudomonadota</taxon>
        <taxon>Alphaproteobacteria</taxon>
        <taxon>Hyphomicrobiales</taxon>
        <taxon>Tepidamorphaceae</taxon>
        <taxon>Microbaculum</taxon>
    </lineage>
</organism>